<feature type="domain" description="Histidine kinase" evidence="8">
    <location>
        <begin position="172"/>
        <end position="386"/>
    </location>
</feature>
<evidence type="ECO:0000256" key="4">
    <source>
        <dbReference type="ARBA" id="ARBA00022679"/>
    </source>
</evidence>
<feature type="transmembrane region" description="Helical" evidence="7">
    <location>
        <begin position="12"/>
        <end position="29"/>
    </location>
</feature>
<keyword evidence="3" id="KW-0597">Phosphoprotein</keyword>
<dbReference type="RefSeq" id="WP_005006082.1">
    <property type="nucleotide sequence ID" value="NZ_HG422173.1"/>
</dbReference>
<dbReference type="InterPro" id="IPR005467">
    <property type="entry name" value="His_kinase_dom"/>
</dbReference>
<dbReference type="InterPro" id="IPR003661">
    <property type="entry name" value="HisK_dim/P_dom"/>
</dbReference>
<feature type="transmembrane region" description="Helical" evidence="7">
    <location>
        <begin position="94"/>
        <end position="113"/>
    </location>
</feature>
<proteinExistence type="predicted"/>
<accession>M1YVN0</accession>
<feature type="coiled-coil region" evidence="6">
    <location>
        <begin position="206"/>
        <end position="262"/>
    </location>
</feature>
<dbReference type="STRING" id="1266370.NITGR_130001"/>
<keyword evidence="7" id="KW-0472">Membrane</keyword>
<dbReference type="SMART" id="SM00387">
    <property type="entry name" value="HATPase_c"/>
    <property type="match status" value="1"/>
</dbReference>
<feature type="transmembrane region" description="Helical" evidence="7">
    <location>
        <begin position="57"/>
        <end position="74"/>
    </location>
</feature>
<dbReference type="HOGENOM" id="CLU_701762_0_0_0"/>
<dbReference type="GO" id="GO:0000155">
    <property type="term" value="F:phosphorelay sensor kinase activity"/>
    <property type="evidence" value="ECO:0007669"/>
    <property type="project" value="InterPro"/>
</dbReference>
<reference evidence="9 10" key="1">
    <citation type="journal article" date="2013" name="Front. Microbiol.">
        <title>The genome of Nitrospina gracilis illuminates the metabolism and evolution of the major marine nitrite oxidizer.</title>
        <authorList>
            <person name="Luecker S."/>
            <person name="Nowka B."/>
            <person name="Rattei T."/>
            <person name="Spieck E."/>
            <person name="and Daims H."/>
        </authorList>
    </citation>
    <scope>NUCLEOTIDE SEQUENCE [LARGE SCALE GENOMIC DNA]</scope>
    <source>
        <strain evidence="9 10">3/211</strain>
    </source>
</reference>
<evidence type="ECO:0000313" key="10">
    <source>
        <dbReference type="Proteomes" id="UP000011704"/>
    </source>
</evidence>
<dbReference type="AlphaFoldDB" id="M1YVN0"/>
<keyword evidence="7" id="KW-1133">Transmembrane helix</keyword>
<evidence type="ECO:0000259" key="8">
    <source>
        <dbReference type="PROSITE" id="PS50109"/>
    </source>
</evidence>
<evidence type="ECO:0000256" key="1">
    <source>
        <dbReference type="ARBA" id="ARBA00000085"/>
    </source>
</evidence>
<dbReference type="InterPro" id="IPR050351">
    <property type="entry name" value="BphY/WalK/GraS-like"/>
</dbReference>
<dbReference type="SUPFAM" id="SSF55874">
    <property type="entry name" value="ATPase domain of HSP90 chaperone/DNA topoisomerase II/histidine kinase"/>
    <property type="match status" value="1"/>
</dbReference>
<dbReference type="PANTHER" id="PTHR42878">
    <property type="entry name" value="TWO-COMPONENT HISTIDINE KINASE"/>
    <property type="match status" value="1"/>
</dbReference>
<dbReference type="Pfam" id="PF02518">
    <property type="entry name" value="HATPase_c"/>
    <property type="match status" value="1"/>
</dbReference>
<comment type="caution">
    <text evidence="9">The sequence shown here is derived from an EMBL/GenBank/DDBJ whole genome shotgun (WGS) entry which is preliminary data.</text>
</comment>
<gene>
    <name evidence="9" type="ORF">NITGR_130001</name>
</gene>
<evidence type="ECO:0000256" key="2">
    <source>
        <dbReference type="ARBA" id="ARBA00012438"/>
    </source>
</evidence>
<dbReference type="SMART" id="SM00388">
    <property type="entry name" value="HisKA"/>
    <property type="match status" value="1"/>
</dbReference>
<dbReference type="InParanoid" id="M1YVN0"/>
<evidence type="ECO:0000256" key="3">
    <source>
        <dbReference type="ARBA" id="ARBA00022553"/>
    </source>
</evidence>
<organism evidence="9 10">
    <name type="scientific">Nitrospina gracilis (strain 3/211)</name>
    <dbReference type="NCBI Taxonomy" id="1266370"/>
    <lineage>
        <taxon>Bacteria</taxon>
        <taxon>Pseudomonadati</taxon>
        <taxon>Nitrospinota/Tectimicrobiota group</taxon>
        <taxon>Nitrospinota</taxon>
        <taxon>Nitrospinia</taxon>
        <taxon>Nitrospinales</taxon>
        <taxon>Nitrospinaceae</taxon>
        <taxon>Nitrospina</taxon>
    </lineage>
</organism>
<protein>
    <recommendedName>
        <fullName evidence="2">histidine kinase</fullName>
        <ecNumber evidence="2">2.7.13.3</ecNumber>
    </recommendedName>
</protein>
<dbReference type="GO" id="GO:0000156">
    <property type="term" value="F:phosphorelay response regulator activity"/>
    <property type="evidence" value="ECO:0007669"/>
    <property type="project" value="TreeGrafter"/>
</dbReference>
<dbReference type="EMBL" id="CAQJ01000015">
    <property type="protein sequence ID" value="CCQ89535.1"/>
    <property type="molecule type" value="Genomic_DNA"/>
</dbReference>
<dbReference type="Pfam" id="PF00512">
    <property type="entry name" value="HisKA"/>
    <property type="match status" value="1"/>
</dbReference>
<dbReference type="Gene3D" id="1.10.287.130">
    <property type="match status" value="1"/>
</dbReference>
<dbReference type="InterPro" id="IPR036890">
    <property type="entry name" value="HATPase_C_sf"/>
</dbReference>
<dbReference type="InterPro" id="IPR003594">
    <property type="entry name" value="HATPase_dom"/>
</dbReference>
<evidence type="ECO:0000256" key="5">
    <source>
        <dbReference type="ARBA" id="ARBA00022777"/>
    </source>
</evidence>
<dbReference type="PRINTS" id="PR00344">
    <property type="entry name" value="BCTRLSENSOR"/>
</dbReference>
<evidence type="ECO:0000256" key="7">
    <source>
        <dbReference type="SAM" id="Phobius"/>
    </source>
</evidence>
<dbReference type="EC" id="2.7.13.3" evidence="2"/>
<dbReference type="Gene3D" id="3.30.565.10">
    <property type="entry name" value="Histidine kinase-like ATPase, C-terminal domain"/>
    <property type="match status" value="1"/>
</dbReference>
<evidence type="ECO:0000313" key="9">
    <source>
        <dbReference type="EMBL" id="CCQ89535.1"/>
    </source>
</evidence>
<dbReference type="GO" id="GO:0030295">
    <property type="term" value="F:protein kinase activator activity"/>
    <property type="evidence" value="ECO:0007669"/>
    <property type="project" value="TreeGrafter"/>
</dbReference>
<comment type="catalytic activity">
    <reaction evidence="1">
        <text>ATP + protein L-histidine = ADP + protein N-phospho-L-histidine.</text>
        <dbReference type="EC" id="2.7.13.3"/>
    </reaction>
</comment>
<dbReference type="SUPFAM" id="SSF47384">
    <property type="entry name" value="Homodimeric domain of signal transducing histidine kinase"/>
    <property type="match status" value="1"/>
</dbReference>
<dbReference type="Proteomes" id="UP000011704">
    <property type="component" value="Unassembled WGS sequence"/>
</dbReference>
<dbReference type="PROSITE" id="PS50109">
    <property type="entry name" value="HIS_KIN"/>
    <property type="match status" value="1"/>
</dbReference>
<keyword evidence="5 9" id="KW-0418">Kinase</keyword>
<dbReference type="InterPro" id="IPR036097">
    <property type="entry name" value="HisK_dim/P_sf"/>
</dbReference>
<keyword evidence="7" id="KW-0812">Transmembrane</keyword>
<keyword evidence="10" id="KW-1185">Reference proteome</keyword>
<name>M1YVN0_NITG3</name>
<keyword evidence="6" id="KW-0175">Coiled coil</keyword>
<dbReference type="FunFam" id="3.30.565.10:FF:000006">
    <property type="entry name" value="Sensor histidine kinase WalK"/>
    <property type="match status" value="1"/>
</dbReference>
<dbReference type="OrthoDB" id="9789782at2"/>
<sequence>MQKLKAYIKENISEVIILAILLGVVVINYFIYSKIAFLDMFYLLAVLAGYYIGRRFAVLGAFLAILLVWYFLLANQDQPITIESRFDFNMNMTVWASFLILAAWLIGTLTENLRKELKESNRLREDMQRDRILLNITNARLNEYTQHLEDKVADRTRELEQNNKDLQNFAAIASHDLKEPLRKILAYSEMIEQQEPEIAQEIDSFLQRMRKAVARMEDLIDGLMKLCRVSQSSQMLEETDLNRVLREVVQDLEVRVVETQAEIQVNRLPVLHADPFQMQLLFRNLISNSLKYRRMNLPPKISIGVLYENEDEYQFYVEDNGIGIPKENIDMIFLPFERLHSRDKVEGSGIGLAICRQVVDRHKGELKVESEVGRGTRFLIRLPKVEVAHVEAA</sequence>
<dbReference type="PANTHER" id="PTHR42878:SF15">
    <property type="entry name" value="BACTERIOPHYTOCHROME"/>
    <property type="match status" value="1"/>
</dbReference>
<evidence type="ECO:0000256" key="6">
    <source>
        <dbReference type="SAM" id="Coils"/>
    </source>
</evidence>
<keyword evidence="4 9" id="KW-0808">Transferase</keyword>
<dbReference type="CDD" id="cd00082">
    <property type="entry name" value="HisKA"/>
    <property type="match status" value="1"/>
</dbReference>
<dbReference type="GO" id="GO:0007234">
    <property type="term" value="P:osmosensory signaling via phosphorelay pathway"/>
    <property type="evidence" value="ECO:0007669"/>
    <property type="project" value="TreeGrafter"/>
</dbReference>
<dbReference type="InterPro" id="IPR004358">
    <property type="entry name" value="Sig_transdc_His_kin-like_C"/>
</dbReference>